<evidence type="ECO:0000256" key="7">
    <source>
        <dbReference type="ARBA" id="ARBA00023014"/>
    </source>
</evidence>
<comment type="caution">
    <text evidence="14">The sequence shown here is derived from an EMBL/GenBank/DDBJ whole genome shotgun (WGS) entry which is preliminary data.</text>
</comment>
<proteinExistence type="inferred from homology"/>
<evidence type="ECO:0000256" key="8">
    <source>
        <dbReference type="ARBA" id="ARBA00023015"/>
    </source>
</evidence>
<keyword evidence="5" id="KW-0479">Metal-binding</keyword>
<comment type="cofactor">
    <cofactor evidence="1">
        <name>[4Fe-4S] cluster</name>
        <dbReference type="ChEBI" id="CHEBI:49883"/>
    </cofactor>
</comment>
<evidence type="ECO:0000256" key="10">
    <source>
        <dbReference type="ARBA" id="ARBA00023157"/>
    </source>
</evidence>
<evidence type="ECO:0000259" key="13">
    <source>
        <dbReference type="PROSITE" id="PS51674"/>
    </source>
</evidence>
<feature type="region of interest" description="Disordered" evidence="12">
    <location>
        <begin position="77"/>
        <end position="100"/>
    </location>
</feature>
<dbReference type="InterPro" id="IPR034768">
    <property type="entry name" value="4FE4S_WBL"/>
</dbReference>
<keyword evidence="6" id="KW-0408">Iron</keyword>
<dbReference type="Pfam" id="PF02467">
    <property type="entry name" value="Whib"/>
    <property type="match status" value="1"/>
</dbReference>
<evidence type="ECO:0000256" key="6">
    <source>
        <dbReference type="ARBA" id="ARBA00023004"/>
    </source>
</evidence>
<comment type="similarity">
    <text evidence="3">Belongs to the WhiB family.</text>
</comment>
<evidence type="ECO:0000256" key="2">
    <source>
        <dbReference type="ARBA" id="ARBA00004496"/>
    </source>
</evidence>
<evidence type="ECO:0000313" key="14">
    <source>
        <dbReference type="EMBL" id="MEQ3542307.1"/>
    </source>
</evidence>
<comment type="subcellular location">
    <subcellularLocation>
        <location evidence="2">Cytoplasm</location>
    </subcellularLocation>
</comment>
<accession>A0ABV1K253</accession>
<reference evidence="14 15" key="1">
    <citation type="submission" date="2024-03" db="EMBL/GenBank/DDBJ databases">
        <title>Draft genome sequence of Pseudonocardia tropica JCM 19149.</title>
        <authorList>
            <person name="Butdee W."/>
            <person name="Duangmal K."/>
        </authorList>
    </citation>
    <scope>NUCLEOTIDE SEQUENCE [LARGE SCALE GENOMIC DNA]</scope>
    <source>
        <strain evidence="14 15">JCM 19149</strain>
    </source>
</reference>
<evidence type="ECO:0000313" key="15">
    <source>
        <dbReference type="Proteomes" id="UP001464923"/>
    </source>
</evidence>
<evidence type="ECO:0000256" key="9">
    <source>
        <dbReference type="ARBA" id="ARBA00023125"/>
    </source>
</evidence>
<keyword evidence="9" id="KW-0238">DNA-binding</keyword>
<gene>
    <name evidence="14" type="ORF">WHI96_26210</name>
</gene>
<keyword evidence="10" id="KW-1015">Disulfide bond</keyword>
<evidence type="ECO:0000256" key="12">
    <source>
        <dbReference type="SAM" id="MobiDB-lite"/>
    </source>
</evidence>
<evidence type="ECO:0000256" key="11">
    <source>
        <dbReference type="ARBA" id="ARBA00023163"/>
    </source>
</evidence>
<feature type="domain" description="4Fe-4S Wbl-type" evidence="13">
    <location>
        <begin position="21"/>
        <end position="80"/>
    </location>
</feature>
<evidence type="ECO:0000256" key="1">
    <source>
        <dbReference type="ARBA" id="ARBA00001966"/>
    </source>
</evidence>
<dbReference type="PROSITE" id="PS51674">
    <property type="entry name" value="4FE4S_WBL"/>
    <property type="match status" value="1"/>
</dbReference>
<name>A0ABV1K253_9PSEU</name>
<evidence type="ECO:0000256" key="5">
    <source>
        <dbReference type="ARBA" id="ARBA00022723"/>
    </source>
</evidence>
<dbReference type="EMBL" id="JBEDNP010000031">
    <property type="protein sequence ID" value="MEQ3542307.1"/>
    <property type="molecule type" value="Genomic_DNA"/>
</dbReference>
<dbReference type="RefSeq" id="WP_345646817.1">
    <property type="nucleotide sequence ID" value="NZ_BAABLY010000042.1"/>
</dbReference>
<keyword evidence="8" id="KW-0805">Transcription regulation</keyword>
<dbReference type="PANTHER" id="PTHR38839">
    <property type="entry name" value="TRANSCRIPTIONAL REGULATOR WHID-RELATED"/>
    <property type="match status" value="1"/>
</dbReference>
<organism evidence="14 15">
    <name type="scientific">Pseudonocardia tropica</name>
    <dbReference type="NCBI Taxonomy" id="681289"/>
    <lineage>
        <taxon>Bacteria</taxon>
        <taxon>Bacillati</taxon>
        <taxon>Actinomycetota</taxon>
        <taxon>Actinomycetes</taxon>
        <taxon>Pseudonocardiales</taxon>
        <taxon>Pseudonocardiaceae</taxon>
        <taxon>Pseudonocardia</taxon>
    </lineage>
</organism>
<keyword evidence="15" id="KW-1185">Reference proteome</keyword>
<keyword evidence="11" id="KW-0804">Transcription</keyword>
<keyword evidence="7" id="KW-0411">Iron-sulfur</keyword>
<dbReference type="InterPro" id="IPR003482">
    <property type="entry name" value="Whib"/>
</dbReference>
<dbReference type="Proteomes" id="UP001464923">
    <property type="component" value="Unassembled WGS sequence"/>
</dbReference>
<sequence>MFTVDPTPGVGEELDWRAGGACRDVDPELFFPTPTNGAALVAAERRALSVCPVLDACRSWAVVEQLRGIAGGLTEDERRRARQTMPRRAGRAEVPAVVPGPSLRTDRAPVIAAGRTALTAGADRGDIARALGVTRRTVDRWAAALAIPAGGGR</sequence>
<protein>
    <submittedName>
        <fullName evidence="14">WhiB family transcriptional regulator</fullName>
    </submittedName>
</protein>
<evidence type="ECO:0000256" key="4">
    <source>
        <dbReference type="ARBA" id="ARBA00022485"/>
    </source>
</evidence>
<keyword evidence="4" id="KW-0004">4Fe-4S</keyword>
<evidence type="ECO:0000256" key="3">
    <source>
        <dbReference type="ARBA" id="ARBA00006597"/>
    </source>
</evidence>